<evidence type="ECO:0000256" key="1">
    <source>
        <dbReference type="ARBA" id="ARBA00010609"/>
    </source>
</evidence>
<dbReference type="Pfam" id="PF07732">
    <property type="entry name" value="Cu-oxidase_3"/>
    <property type="match status" value="1"/>
</dbReference>
<dbReference type="Gene3D" id="2.60.40.420">
    <property type="entry name" value="Cupredoxins - blue copper proteins"/>
    <property type="match status" value="1"/>
</dbReference>
<dbReference type="SUPFAM" id="SSF49503">
    <property type="entry name" value="Cupredoxins"/>
    <property type="match status" value="1"/>
</dbReference>
<reference evidence="3" key="1">
    <citation type="submission" date="2025-08" db="UniProtKB">
        <authorList>
            <consortium name="Ensembl"/>
        </authorList>
    </citation>
    <scope>IDENTIFICATION</scope>
</reference>
<name>A0A3B4AJM1_9GOBI</name>
<dbReference type="STRING" id="409849.ENSPMGP00000016824"/>
<dbReference type="InterPro" id="IPR011707">
    <property type="entry name" value="Cu-oxidase-like_N"/>
</dbReference>
<organism evidence="3 4">
    <name type="scientific">Periophthalmus magnuspinnatus</name>
    <dbReference type="NCBI Taxonomy" id="409849"/>
    <lineage>
        <taxon>Eukaryota</taxon>
        <taxon>Metazoa</taxon>
        <taxon>Chordata</taxon>
        <taxon>Craniata</taxon>
        <taxon>Vertebrata</taxon>
        <taxon>Euteleostomi</taxon>
        <taxon>Actinopterygii</taxon>
        <taxon>Neopterygii</taxon>
        <taxon>Teleostei</taxon>
        <taxon>Neoteleostei</taxon>
        <taxon>Acanthomorphata</taxon>
        <taxon>Gobiaria</taxon>
        <taxon>Gobiiformes</taxon>
        <taxon>Gobioidei</taxon>
        <taxon>Gobiidae</taxon>
        <taxon>Oxudercinae</taxon>
        <taxon>Periophthalmus</taxon>
    </lineage>
</organism>
<dbReference type="Proteomes" id="UP000261520">
    <property type="component" value="Unplaced"/>
</dbReference>
<accession>A0A3B4AJM1</accession>
<evidence type="ECO:0000313" key="3">
    <source>
        <dbReference type="Ensembl" id="ENSPMGP00000016824.1"/>
    </source>
</evidence>
<proteinExistence type="inferred from homology"/>
<dbReference type="InterPro" id="IPR008972">
    <property type="entry name" value="Cupredoxin"/>
</dbReference>
<evidence type="ECO:0000259" key="2">
    <source>
        <dbReference type="Pfam" id="PF07732"/>
    </source>
</evidence>
<dbReference type="GO" id="GO:0005507">
    <property type="term" value="F:copper ion binding"/>
    <property type="evidence" value="ECO:0007669"/>
    <property type="project" value="InterPro"/>
</dbReference>
<protein>
    <recommendedName>
        <fullName evidence="2">Plastocyanin-like domain-containing protein</fullName>
    </recommendedName>
</protein>
<dbReference type="Ensembl" id="ENSPMGT00000017961.1">
    <property type="protein sequence ID" value="ENSPMGP00000016824.1"/>
    <property type="gene ID" value="ENSPMGG00000013801.1"/>
</dbReference>
<comment type="similarity">
    <text evidence="1">Belongs to the multicopper oxidase family.</text>
</comment>
<reference evidence="3" key="2">
    <citation type="submission" date="2025-09" db="UniProtKB">
        <authorList>
            <consortium name="Ensembl"/>
        </authorList>
    </citation>
    <scope>IDENTIFICATION</scope>
</reference>
<dbReference type="AlphaFoldDB" id="A0A3B4AJM1"/>
<sequence length="111" mass="12654">MTFVSDFVADSSEEIFSRGDVRETKFKKVIFREYLDSTFTTPDIRGEIDEHLGILGPLIKAEVGQDIMVMFKNNASRPYSLHPNGVAYTKQTEGLNYEDVLLVIILCKNIY</sequence>
<evidence type="ECO:0000313" key="4">
    <source>
        <dbReference type="Proteomes" id="UP000261520"/>
    </source>
</evidence>
<feature type="domain" description="Plastocyanin-like" evidence="2">
    <location>
        <begin position="54"/>
        <end position="95"/>
    </location>
</feature>
<keyword evidence="4" id="KW-1185">Reference proteome</keyword>